<keyword evidence="2" id="KW-1185">Reference proteome</keyword>
<evidence type="ECO:0000313" key="2">
    <source>
        <dbReference type="Proteomes" id="UP001165960"/>
    </source>
</evidence>
<gene>
    <name evidence="1" type="ORF">DSO57_1006456</name>
</gene>
<evidence type="ECO:0000313" key="1">
    <source>
        <dbReference type="EMBL" id="KAJ9090062.1"/>
    </source>
</evidence>
<comment type="caution">
    <text evidence="1">The sequence shown here is derived from an EMBL/GenBank/DDBJ whole genome shotgun (WGS) entry which is preliminary data.</text>
</comment>
<name>A0ACC2UUN0_9FUNG</name>
<accession>A0ACC2UUN0</accession>
<dbReference type="Proteomes" id="UP001165960">
    <property type="component" value="Unassembled WGS sequence"/>
</dbReference>
<reference evidence="1" key="1">
    <citation type="submission" date="2022-04" db="EMBL/GenBank/DDBJ databases">
        <title>Genome of the entomopathogenic fungus Entomophthora muscae.</title>
        <authorList>
            <person name="Elya C."/>
            <person name="Lovett B.R."/>
            <person name="Lee E."/>
            <person name="Macias A.M."/>
            <person name="Hajek A.E."/>
            <person name="De Bivort B.L."/>
            <person name="Kasson M.T."/>
            <person name="De Fine Licht H.H."/>
            <person name="Stajich J.E."/>
        </authorList>
    </citation>
    <scope>NUCLEOTIDE SEQUENCE</scope>
    <source>
        <strain evidence="1">Berkeley</strain>
    </source>
</reference>
<proteinExistence type="predicted"/>
<sequence length="204" mass="22869">MGSCKLQPLQGNAHPLFSVGLSRSSQDGKNTDARAWWTPEDPVMFLTMVQVLITLLRPLCSQDGLLLYSTHKRPQGPIHNTPTPKRAGMSPEELQRHYREGICFHCHKAGHLTRVFPKKNPAPIFLAQINASSQSYKFILISVNVKATLQRLKTFIDTEADKSFIDADLAQELGLSAYENCLQIIMGNSTNDKGYKSNKNCLWL</sequence>
<dbReference type="EMBL" id="QTSX02000018">
    <property type="protein sequence ID" value="KAJ9090062.1"/>
    <property type="molecule type" value="Genomic_DNA"/>
</dbReference>
<protein>
    <submittedName>
        <fullName evidence="1">Uncharacterized protein</fullName>
    </submittedName>
</protein>
<organism evidence="1 2">
    <name type="scientific">Entomophthora muscae</name>
    <dbReference type="NCBI Taxonomy" id="34485"/>
    <lineage>
        <taxon>Eukaryota</taxon>
        <taxon>Fungi</taxon>
        <taxon>Fungi incertae sedis</taxon>
        <taxon>Zoopagomycota</taxon>
        <taxon>Entomophthoromycotina</taxon>
        <taxon>Entomophthoromycetes</taxon>
        <taxon>Entomophthorales</taxon>
        <taxon>Entomophthoraceae</taxon>
        <taxon>Entomophthora</taxon>
    </lineage>
</organism>